<keyword evidence="1" id="KW-0732">Signal</keyword>
<dbReference type="InterPro" id="IPR011990">
    <property type="entry name" value="TPR-like_helical_dom_sf"/>
</dbReference>
<organism evidence="3 4">
    <name type="scientific">Candidatus Marinarcus aquaticus</name>
    <dbReference type="NCBI Taxonomy" id="2044504"/>
    <lineage>
        <taxon>Bacteria</taxon>
        <taxon>Pseudomonadati</taxon>
        <taxon>Campylobacterota</taxon>
        <taxon>Epsilonproteobacteria</taxon>
        <taxon>Campylobacterales</taxon>
        <taxon>Arcobacteraceae</taxon>
        <taxon>Candidatus Marinarcus</taxon>
    </lineage>
</organism>
<dbReference type="PROSITE" id="PS51257">
    <property type="entry name" value="PROKAR_LIPOPROTEIN"/>
    <property type="match status" value="1"/>
</dbReference>
<evidence type="ECO:0000259" key="2">
    <source>
        <dbReference type="Pfam" id="PF13525"/>
    </source>
</evidence>
<evidence type="ECO:0000313" key="3">
    <source>
        <dbReference type="EMBL" id="RXJ60552.1"/>
    </source>
</evidence>
<sequence length="223" mass="25952">MVKLNSVFKTSKYLVASGIIAALLLGCSSKEPGIKEYNKPAVYWYNKMLKQIAFYDLEAADDTYISLESEHKNSPLIPTAMLIIANAHIAEEEYELAKYYLDEYIKRFALSKNIDYVRYLKIKANFFAFESQFRNQQLVTETLDEIQEFMQSYSNSPYIHLVQDISSRMAMAKASFDQEISELYGRVDKPMAQEMYAQKAKESWEHTQDVKPVDVPFYRSIFE</sequence>
<accession>A0A4Q0XT84</accession>
<dbReference type="InterPro" id="IPR039565">
    <property type="entry name" value="BamD-like"/>
</dbReference>
<keyword evidence="4" id="KW-1185">Reference proteome</keyword>
<dbReference type="OrthoDB" id="5342947at2"/>
<gene>
    <name evidence="3" type="ORF">CRV04_00615</name>
</gene>
<feature type="domain" description="Outer membrane lipoprotein BamD-like" evidence="2">
    <location>
        <begin position="43"/>
        <end position="191"/>
    </location>
</feature>
<evidence type="ECO:0000256" key="1">
    <source>
        <dbReference type="ARBA" id="ARBA00022729"/>
    </source>
</evidence>
<dbReference type="RefSeq" id="WP_128994687.1">
    <property type="nucleotide sequence ID" value="NZ_PDKN01000001.1"/>
</dbReference>
<dbReference type="AlphaFoldDB" id="A0A4Q0XT84"/>
<reference evidence="3 4" key="1">
    <citation type="submission" date="2017-10" db="EMBL/GenBank/DDBJ databases">
        <title>Genomics of the genus Arcobacter.</title>
        <authorList>
            <person name="Perez-Cataluna A."/>
            <person name="Figueras M.J."/>
        </authorList>
    </citation>
    <scope>NUCLEOTIDE SEQUENCE [LARGE SCALE GENOMIC DNA]</scope>
    <source>
        <strain evidence="3 4">CECT 8987</strain>
    </source>
</reference>
<evidence type="ECO:0000313" key="4">
    <source>
        <dbReference type="Proteomes" id="UP000290657"/>
    </source>
</evidence>
<proteinExistence type="predicted"/>
<protein>
    <submittedName>
        <fullName evidence="3">Outer membrane protein assembly factor BamD</fullName>
    </submittedName>
</protein>
<comment type="caution">
    <text evidence="3">The sequence shown here is derived from an EMBL/GenBank/DDBJ whole genome shotgun (WGS) entry which is preliminary data.</text>
</comment>
<dbReference type="EMBL" id="PDKN01000001">
    <property type="protein sequence ID" value="RXJ60552.1"/>
    <property type="molecule type" value="Genomic_DNA"/>
</dbReference>
<dbReference type="Gene3D" id="1.25.40.10">
    <property type="entry name" value="Tetratricopeptide repeat domain"/>
    <property type="match status" value="1"/>
</dbReference>
<dbReference type="Pfam" id="PF13525">
    <property type="entry name" value="YfiO"/>
    <property type="match status" value="1"/>
</dbReference>
<name>A0A4Q0XT84_9BACT</name>
<dbReference type="Proteomes" id="UP000290657">
    <property type="component" value="Unassembled WGS sequence"/>
</dbReference>